<evidence type="ECO:0000313" key="8">
    <source>
        <dbReference type="Proteomes" id="UP000250241"/>
    </source>
</evidence>
<name>A0A2Z5R1G4_9MICC</name>
<evidence type="ECO:0000256" key="5">
    <source>
        <dbReference type="ARBA" id="ARBA00023136"/>
    </source>
</evidence>
<dbReference type="RefSeq" id="WP_128087943.1">
    <property type="nucleotide sequence ID" value="NZ_CP068102.1"/>
</dbReference>
<dbReference type="InterPro" id="IPR018076">
    <property type="entry name" value="T2SS_GspF_dom"/>
</dbReference>
<dbReference type="GO" id="GO:0005886">
    <property type="term" value="C:plasma membrane"/>
    <property type="evidence" value="ECO:0007669"/>
    <property type="project" value="UniProtKB-SubCell"/>
</dbReference>
<evidence type="ECO:0000313" key="7">
    <source>
        <dbReference type="EMBL" id="BAV88577.1"/>
    </source>
</evidence>
<keyword evidence="3" id="KW-0812">Transmembrane</keyword>
<evidence type="ECO:0000259" key="6">
    <source>
        <dbReference type="Pfam" id="PF00482"/>
    </source>
</evidence>
<reference evidence="7 8" key="1">
    <citation type="submission" date="2016-10" db="EMBL/GenBank/DDBJ databases">
        <title>Genome sequence of Rothia aeria strain JCM11412.</title>
        <authorList>
            <person name="Nambu T."/>
        </authorList>
    </citation>
    <scope>NUCLEOTIDE SEQUENCE [LARGE SCALE GENOMIC DNA]</scope>
    <source>
        <strain evidence="7 8">JCM 11412</strain>
    </source>
</reference>
<comment type="subcellular location">
    <subcellularLocation>
        <location evidence="1">Cell membrane</location>
        <topology evidence="1">Multi-pass membrane protein</topology>
    </subcellularLocation>
</comment>
<evidence type="ECO:0000256" key="4">
    <source>
        <dbReference type="ARBA" id="ARBA00022989"/>
    </source>
</evidence>
<organism evidence="7 8">
    <name type="scientific">Rothia aeria</name>
    <dbReference type="NCBI Taxonomy" id="172042"/>
    <lineage>
        <taxon>Bacteria</taxon>
        <taxon>Bacillati</taxon>
        <taxon>Actinomycetota</taxon>
        <taxon>Actinomycetes</taxon>
        <taxon>Micrococcales</taxon>
        <taxon>Micrococcaceae</taxon>
        <taxon>Rothia</taxon>
    </lineage>
</organism>
<keyword evidence="5" id="KW-0472">Membrane</keyword>
<protein>
    <submittedName>
        <fullName evidence="7">Type II/IV secretion system protein TadC</fullName>
    </submittedName>
</protein>
<dbReference type="KEGG" id="raj:RA11412_2278"/>
<keyword evidence="8" id="KW-1185">Reference proteome</keyword>
<dbReference type="PANTHER" id="PTHR35007:SF4">
    <property type="entry name" value="CONSERVED TRANSMEMBRANE PROTEIN-RELATED"/>
    <property type="match status" value="1"/>
</dbReference>
<dbReference type="GeneID" id="93862669"/>
<dbReference type="Pfam" id="PF00482">
    <property type="entry name" value="T2SSF"/>
    <property type="match status" value="1"/>
</dbReference>
<keyword evidence="2" id="KW-1003">Cell membrane</keyword>
<sequence>MRSLYILLGLLLGSGLWLVISTFVRSRRSGFAERIAPQMRSVTVRESLSRETEETPTSLGAVLLVFFGPMLDRISSRMRNSSMTDESLRERLRRAGEDENVSKFRAEQLLWALAGVGMMSALTVIGVIQERISVPAGIVLIAVCGVSGFMARDWWLGERIKKREKMLITEFPALAELMALSVTAGESALGALERICRTSNGELSREFSDILAQTRTGSGLLPALYDFARRTQVPALNRFVDGVAVAIERGTRLADVLRAQAQDARDNAKRELMETAGKKEIAMLAPVVFFILPLTVVFAIFPGLSLLHLTI</sequence>
<keyword evidence="4" id="KW-1133">Transmembrane helix</keyword>
<dbReference type="EMBL" id="AP017895">
    <property type="protein sequence ID" value="BAV88577.1"/>
    <property type="molecule type" value="Genomic_DNA"/>
</dbReference>
<gene>
    <name evidence="7" type="ORF">RA11412_2278</name>
</gene>
<proteinExistence type="predicted"/>
<dbReference type="AlphaFoldDB" id="A0A2Z5R1G4"/>
<evidence type="ECO:0000256" key="1">
    <source>
        <dbReference type="ARBA" id="ARBA00004651"/>
    </source>
</evidence>
<feature type="domain" description="Type II secretion system protein GspF" evidence="6">
    <location>
        <begin position="175"/>
        <end position="299"/>
    </location>
</feature>
<dbReference type="PANTHER" id="PTHR35007">
    <property type="entry name" value="INTEGRAL MEMBRANE PROTEIN-RELATED"/>
    <property type="match status" value="1"/>
</dbReference>
<accession>A0A2Z5R1G4</accession>
<evidence type="ECO:0000256" key="3">
    <source>
        <dbReference type="ARBA" id="ARBA00022692"/>
    </source>
</evidence>
<evidence type="ECO:0000256" key="2">
    <source>
        <dbReference type="ARBA" id="ARBA00022475"/>
    </source>
</evidence>
<dbReference type="Proteomes" id="UP000250241">
    <property type="component" value="Chromosome"/>
</dbReference>